<accession>A0A2M8QEB7</accession>
<evidence type="ECO:0000256" key="1">
    <source>
        <dbReference type="ARBA" id="ARBA00007634"/>
    </source>
</evidence>
<dbReference type="SUPFAM" id="SSF46992">
    <property type="entry name" value="Ribosomal protein S20"/>
    <property type="match status" value="1"/>
</dbReference>
<keyword evidence="2 7" id="KW-0699">rRNA-binding</keyword>
<evidence type="ECO:0000313" key="10">
    <source>
        <dbReference type="Proteomes" id="UP000230790"/>
    </source>
</evidence>
<dbReference type="InterPro" id="IPR002583">
    <property type="entry name" value="Ribosomal_bS20"/>
</dbReference>
<dbReference type="GO" id="GO:0070181">
    <property type="term" value="F:small ribosomal subunit rRNA binding"/>
    <property type="evidence" value="ECO:0007669"/>
    <property type="project" value="TreeGrafter"/>
</dbReference>
<proteinExistence type="inferred from homology"/>
<comment type="similarity">
    <text evidence="1 7">Belongs to the bacterial ribosomal protein bS20 family.</text>
</comment>
<feature type="region of interest" description="Disordered" evidence="8">
    <location>
        <begin position="1"/>
        <end position="27"/>
    </location>
</feature>
<keyword evidence="5 7" id="KW-0687">Ribonucleoprotein</keyword>
<dbReference type="AlphaFoldDB" id="A0A2M8QEB7"/>
<evidence type="ECO:0000256" key="6">
    <source>
        <dbReference type="ARBA" id="ARBA00035136"/>
    </source>
</evidence>
<evidence type="ECO:0000256" key="7">
    <source>
        <dbReference type="HAMAP-Rule" id="MF_00500"/>
    </source>
</evidence>
<dbReference type="Proteomes" id="UP000230790">
    <property type="component" value="Unassembled WGS sequence"/>
</dbReference>
<dbReference type="HAMAP" id="MF_00500">
    <property type="entry name" value="Ribosomal_bS20"/>
    <property type="match status" value="1"/>
</dbReference>
<evidence type="ECO:0000256" key="2">
    <source>
        <dbReference type="ARBA" id="ARBA00022730"/>
    </source>
</evidence>
<gene>
    <name evidence="7" type="primary">rpsT</name>
    <name evidence="9" type="ORF">CUN48_05100</name>
</gene>
<sequence length="95" mass="10570">MANTASAKQRIRNSARKAQFNRLHRSRSRTAIKKTRLAIALRDLEQAKVELAKAISYLDRAAGKGVIHKNNAARRKSRLMKLYNKAVAAAAAKKS</sequence>
<dbReference type="GO" id="GO:0003735">
    <property type="term" value="F:structural constituent of ribosome"/>
    <property type="evidence" value="ECO:0007669"/>
    <property type="project" value="InterPro"/>
</dbReference>
<dbReference type="PANTHER" id="PTHR33398">
    <property type="entry name" value="30S RIBOSOMAL PROTEIN S20"/>
    <property type="match status" value="1"/>
</dbReference>
<dbReference type="InterPro" id="IPR036510">
    <property type="entry name" value="Ribosomal_bS20_sf"/>
</dbReference>
<dbReference type="NCBIfam" id="TIGR00029">
    <property type="entry name" value="S20"/>
    <property type="match status" value="1"/>
</dbReference>
<keyword evidence="3 7" id="KW-0694">RNA-binding</keyword>
<evidence type="ECO:0000313" key="9">
    <source>
        <dbReference type="EMBL" id="PJF48144.1"/>
    </source>
</evidence>
<dbReference type="PANTHER" id="PTHR33398:SF1">
    <property type="entry name" value="SMALL RIBOSOMAL SUBUNIT PROTEIN BS20C"/>
    <property type="match status" value="1"/>
</dbReference>
<evidence type="ECO:0000256" key="5">
    <source>
        <dbReference type="ARBA" id="ARBA00023274"/>
    </source>
</evidence>
<evidence type="ECO:0000256" key="4">
    <source>
        <dbReference type="ARBA" id="ARBA00022980"/>
    </source>
</evidence>
<name>A0A2M8QEB7_9CHLR</name>
<dbReference type="Pfam" id="PF01649">
    <property type="entry name" value="Ribosomal_S20p"/>
    <property type="match status" value="1"/>
</dbReference>
<dbReference type="Gene3D" id="1.20.58.110">
    <property type="entry name" value="Ribosomal protein S20"/>
    <property type="match status" value="1"/>
</dbReference>
<dbReference type="GO" id="GO:0015935">
    <property type="term" value="C:small ribosomal subunit"/>
    <property type="evidence" value="ECO:0007669"/>
    <property type="project" value="TreeGrafter"/>
</dbReference>
<dbReference type="EMBL" id="PGTN01000023">
    <property type="protein sequence ID" value="PJF48144.1"/>
    <property type="molecule type" value="Genomic_DNA"/>
</dbReference>
<evidence type="ECO:0000256" key="8">
    <source>
        <dbReference type="SAM" id="MobiDB-lite"/>
    </source>
</evidence>
<evidence type="ECO:0000256" key="3">
    <source>
        <dbReference type="ARBA" id="ARBA00022884"/>
    </source>
</evidence>
<comment type="caution">
    <text evidence="9">The sequence shown here is derived from an EMBL/GenBank/DDBJ whole genome shotgun (WGS) entry which is preliminary data.</text>
</comment>
<comment type="function">
    <text evidence="7">Binds directly to 16S ribosomal RNA.</text>
</comment>
<dbReference type="GO" id="GO:0006412">
    <property type="term" value="P:translation"/>
    <property type="evidence" value="ECO:0007669"/>
    <property type="project" value="UniProtKB-UniRule"/>
</dbReference>
<organism evidence="9 10">
    <name type="scientific">Candidatus Thermofonsia Clade 3 bacterium</name>
    <dbReference type="NCBI Taxonomy" id="2364212"/>
    <lineage>
        <taxon>Bacteria</taxon>
        <taxon>Bacillati</taxon>
        <taxon>Chloroflexota</taxon>
        <taxon>Candidatus Thermofontia</taxon>
        <taxon>Candidatus Thermofonsia Clade 3</taxon>
    </lineage>
</organism>
<reference evidence="9 10" key="1">
    <citation type="submission" date="2017-11" db="EMBL/GenBank/DDBJ databases">
        <title>Evolution of Phototrophy in the Chloroflexi Phylum Driven by Horizontal Gene Transfer.</title>
        <authorList>
            <person name="Ward L.M."/>
            <person name="Hemp J."/>
            <person name="Shih P.M."/>
            <person name="Mcglynn S.E."/>
            <person name="Fischer W."/>
        </authorList>
    </citation>
    <scope>NUCLEOTIDE SEQUENCE [LARGE SCALE GENOMIC DNA]</scope>
    <source>
        <strain evidence="9">JP3_7</strain>
    </source>
</reference>
<dbReference type="GO" id="GO:0005829">
    <property type="term" value="C:cytosol"/>
    <property type="evidence" value="ECO:0007669"/>
    <property type="project" value="TreeGrafter"/>
</dbReference>
<protein>
    <recommendedName>
        <fullName evidence="6 7">Small ribosomal subunit protein bS20</fullName>
    </recommendedName>
</protein>
<keyword evidence="4 7" id="KW-0689">Ribosomal protein</keyword>